<feature type="non-terminal residue" evidence="3">
    <location>
        <position position="59"/>
    </location>
</feature>
<evidence type="ECO:0000256" key="1">
    <source>
        <dbReference type="SAM" id="MobiDB-lite"/>
    </source>
</evidence>
<organism evidence="3 4">
    <name type="scientific">Rhodocollybia butyracea</name>
    <dbReference type="NCBI Taxonomy" id="206335"/>
    <lineage>
        <taxon>Eukaryota</taxon>
        <taxon>Fungi</taxon>
        <taxon>Dikarya</taxon>
        <taxon>Basidiomycota</taxon>
        <taxon>Agaricomycotina</taxon>
        <taxon>Agaricomycetes</taxon>
        <taxon>Agaricomycetidae</taxon>
        <taxon>Agaricales</taxon>
        <taxon>Marasmiineae</taxon>
        <taxon>Omphalotaceae</taxon>
        <taxon>Rhodocollybia</taxon>
    </lineage>
</organism>
<protein>
    <submittedName>
        <fullName evidence="3">Uncharacterized protein</fullName>
    </submittedName>
</protein>
<feature type="region of interest" description="Disordered" evidence="1">
    <location>
        <begin position="28"/>
        <end position="59"/>
    </location>
</feature>
<dbReference type="EMBL" id="JADNRY010000052">
    <property type="protein sequence ID" value="KAF9069322.1"/>
    <property type="molecule type" value="Genomic_DNA"/>
</dbReference>
<evidence type="ECO:0000256" key="2">
    <source>
        <dbReference type="SAM" id="SignalP"/>
    </source>
</evidence>
<sequence>TFSRIVSWTLKAWIPRILICTLPLKPPTTNSTQNSSPKAATMTFPTPPLTESDYTLESI</sequence>
<accession>A0A9P5PUD7</accession>
<feature type="signal peptide" evidence="2">
    <location>
        <begin position="1"/>
        <end position="20"/>
    </location>
</feature>
<proteinExistence type="predicted"/>
<keyword evidence="2" id="KW-0732">Signal</keyword>
<dbReference type="AlphaFoldDB" id="A0A9P5PUD7"/>
<evidence type="ECO:0000313" key="3">
    <source>
        <dbReference type="EMBL" id="KAF9069322.1"/>
    </source>
</evidence>
<feature type="chain" id="PRO_5040286166" evidence="2">
    <location>
        <begin position="21"/>
        <end position="59"/>
    </location>
</feature>
<dbReference type="Proteomes" id="UP000772434">
    <property type="component" value="Unassembled WGS sequence"/>
</dbReference>
<reference evidence="3" key="1">
    <citation type="submission" date="2020-11" db="EMBL/GenBank/DDBJ databases">
        <authorList>
            <consortium name="DOE Joint Genome Institute"/>
            <person name="Ahrendt S."/>
            <person name="Riley R."/>
            <person name="Andreopoulos W."/>
            <person name="Labutti K."/>
            <person name="Pangilinan J."/>
            <person name="Ruiz-Duenas F.J."/>
            <person name="Barrasa J.M."/>
            <person name="Sanchez-Garcia M."/>
            <person name="Camarero S."/>
            <person name="Miyauchi S."/>
            <person name="Serrano A."/>
            <person name="Linde D."/>
            <person name="Babiker R."/>
            <person name="Drula E."/>
            <person name="Ayuso-Fernandez I."/>
            <person name="Pacheco R."/>
            <person name="Padilla G."/>
            <person name="Ferreira P."/>
            <person name="Barriuso J."/>
            <person name="Kellner H."/>
            <person name="Castanera R."/>
            <person name="Alfaro M."/>
            <person name="Ramirez L."/>
            <person name="Pisabarro A.G."/>
            <person name="Kuo A."/>
            <person name="Tritt A."/>
            <person name="Lipzen A."/>
            <person name="He G."/>
            <person name="Yan M."/>
            <person name="Ng V."/>
            <person name="Cullen D."/>
            <person name="Martin F."/>
            <person name="Rosso M.-N."/>
            <person name="Henrissat B."/>
            <person name="Hibbett D."/>
            <person name="Martinez A.T."/>
            <person name="Grigoriev I.V."/>
        </authorList>
    </citation>
    <scope>NUCLEOTIDE SEQUENCE</scope>
    <source>
        <strain evidence="3">AH 40177</strain>
    </source>
</reference>
<comment type="caution">
    <text evidence="3">The sequence shown here is derived from an EMBL/GenBank/DDBJ whole genome shotgun (WGS) entry which is preliminary data.</text>
</comment>
<feature type="non-terminal residue" evidence="3">
    <location>
        <position position="1"/>
    </location>
</feature>
<name>A0A9P5PUD7_9AGAR</name>
<feature type="compositionally biased region" description="Polar residues" evidence="1">
    <location>
        <begin position="28"/>
        <end position="38"/>
    </location>
</feature>
<evidence type="ECO:0000313" key="4">
    <source>
        <dbReference type="Proteomes" id="UP000772434"/>
    </source>
</evidence>
<gene>
    <name evidence="3" type="ORF">BDP27DRAFT_1325699</name>
</gene>
<keyword evidence="4" id="KW-1185">Reference proteome</keyword>